<keyword evidence="1" id="KW-1133">Transmembrane helix</keyword>
<evidence type="ECO:0000313" key="2">
    <source>
        <dbReference type="EMBL" id="MCH4296471.1"/>
    </source>
</evidence>
<name>A0AAJ1BKC5_9GAMM</name>
<protein>
    <submittedName>
        <fullName evidence="2">Uncharacterized protein</fullName>
    </submittedName>
</protein>
<proteinExistence type="predicted"/>
<reference evidence="2 3" key="1">
    <citation type="submission" date="2022-02" db="EMBL/GenBank/DDBJ databases">
        <title>The genome sequence of Shewanella sp. 3B26.</title>
        <authorList>
            <person name="Du J."/>
        </authorList>
    </citation>
    <scope>NUCLEOTIDE SEQUENCE [LARGE SCALE GENOMIC DNA]</scope>
    <source>
        <strain evidence="2 3">3B26</strain>
    </source>
</reference>
<feature type="transmembrane region" description="Helical" evidence="1">
    <location>
        <begin position="38"/>
        <end position="57"/>
    </location>
</feature>
<organism evidence="2 3">
    <name type="scientific">Shewanella zhuhaiensis</name>
    <dbReference type="NCBI Taxonomy" id="2919576"/>
    <lineage>
        <taxon>Bacteria</taxon>
        <taxon>Pseudomonadati</taxon>
        <taxon>Pseudomonadota</taxon>
        <taxon>Gammaproteobacteria</taxon>
        <taxon>Alteromonadales</taxon>
        <taxon>Shewanellaceae</taxon>
        <taxon>Shewanella</taxon>
    </lineage>
</organism>
<gene>
    <name evidence="2" type="ORF">MJ923_19380</name>
</gene>
<keyword evidence="3" id="KW-1185">Reference proteome</keyword>
<comment type="caution">
    <text evidence="2">The sequence shown here is derived from an EMBL/GenBank/DDBJ whole genome shotgun (WGS) entry which is preliminary data.</text>
</comment>
<dbReference type="RefSeq" id="WP_240592499.1">
    <property type="nucleotide sequence ID" value="NZ_JAKUDL010000010.1"/>
</dbReference>
<sequence length="117" mass="13160">MLLKILLTLVIISAAYFSYKKRKPVTPAVSANGLLTRYLAIGTLFTAVLLSSVWLGWRWYDGNRVLSVTIISPAEGEQKTFKVRKRDLGQSELETLDGLKIRLSSQERIMISSSDQQ</sequence>
<keyword evidence="1" id="KW-0812">Transmembrane</keyword>
<dbReference type="AlphaFoldDB" id="A0AAJ1BKC5"/>
<dbReference type="Proteomes" id="UP001297581">
    <property type="component" value="Unassembled WGS sequence"/>
</dbReference>
<keyword evidence="1" id="KW-0472">Membrane</keyword>
<evidence type="ECO:0000313" key="3">
    <source>
        <dbReference type="Proteomes" id="UP001297581"/>
    </source>
</evidence>
<dbReference type="EMBL" id="JAKUDL010000010">
    <property type="protein sequence ID" value="MCH4296471.1"/>
    <property type="molecule type" value="Genomic_DNA"/>
</dbReference>
<accession>A0AAJ1BKC5</accession>
<evidence type="ECO:0000256" key="1">
    <source>
        <dbReference type="SAM" id="Phobius"/>
    </source>
</evidence>